<feature type="chain" id="PRO_5044191684" description="Mannosyltransferase" evidence="2">
    <location>
        <begin position="22"/>
        <end position="535"/>
    </location>
</feature>
<feature type="signal peptide" evidence="2">
    <location>
        <begin position="1"/>
        <end position="21"/>
    </location>
</feature>
<comment type="caution">
    <text evidence="3">The sequence shown here is derived from an EMBL/GenBank/DDBJ whole genome shotgun (WGS) entry which is preliminary data.</text>
</comment>
<reference evidence="3 4" key="1">
    <citation type="journal article" date="2024" name="Science">
        <title>Giant polyketide synthase enzymes in the biosynthesis of giant marine polyether toxins.</title>
        <authorList>
            <person name="Fallon T.R."/>
            <person name="Shende V.V."/>
            <person name="Wierzbicki I.H."/>
            <person name="Pendleton A.L."/>
            <person name="Watervoot N.F."/>
            <person name="Auber R.P."/>
            <person name="Gonzalez D.J."/>
            <person name="Wisecaver J.H."/>
            <person name="Moore B.S."/>
        </authorList>
    </citation>
    <scope>NUCLEOTIDE SEQUENCE [LARGE SCALE GENOMIC DNA]</scope>
    <source>
        <strain evidence="3 4">12B1</strain>
    </source>
</reference>
<evidence type="ECO:0008006" key="5">
    <source>
        <dbReference type="Google" id="ProtNLM"/>
    </source>
</evidence>
<accession>A0AB34K6I2</accession>
<keyword evidence="1" id="KW-1133">Transmembrane helix</keyword>
<feature type="transmembrane region" description="Helical" evidence="1">
    <location>
        <begin position="200"/>
        <end position="218"/>
    </location>
</feature>
<evidence type="ECO:0000313" key="4">
    <source>
        <dbReference type="Proteomes" id="UP001515480"/>
    </source>
</evidence>
<name>A0AB34K6I2_PRYPA</name>
<feature type="transmembrane region" description="Helical" evidence="1">
    <location>
        <begin position="331"/>
        <end position="351"/>
    </location>
</feature>
<evidence type="ECO:0000256" key="1">
    <source>
        <dbReference type="SAM" id="Phobius"/>
    </source>
</evidence>
<organism evidence="3 4">
    <name type="scientific">Prymnesium parvum</name>
    <name type="common">Toxic golden alga</name>
    <dbReference type="NCBI Taxonomy" id="97485"/>
    <lineage>
        <taxon>Eukaryota</taxon>
        <taxon>Haptista</taxon>
        <taxon>Haptophyta</taxon>
        <taxon>Prymnesiophyceae</taxon>
        <taxon>Prymnesiales</taxon>
        <taxon>Prymnesiaceae</taxon>
        <taxon>Prymnesium</taxon>
    </lineage>
</organism>
<evidence type="ECO:0000256" key="2">
    <source>
        <dbReference type="SAM" id="SignalP"/>
    </source>
</evidence>
<sequence length="535" mass="58360">MLRAFCLALAHCVALQAVKDAQTHGLTPPPLPTALLFAAIAGCHASSSAAPLLSLCASGALVLCVHGSQSNHVLLELLVLLAVLLTAPPPRPFGGGRLSAEQRLERRRGWVARLSLSMRAILCTLYGVAAFAKLNDGWHDPRYSCCVHMFVAFVSNFAEIRLVPPRLLRLLPYAATAFEFSFSLALLVAPWVGVRGRQRLLRTLAVLGAGFHTVIALPPPPVSVYPFSMLMVPIYIPALLPDEVEWASGAVSKWGWQTHCGLGAAVAVAAGFAQILSRRSSHFEYPPYFSWELGILWLLVAFGAMTAAAVLAPIVPAAPSSQPPIGKLRRAMAVAPSMCILAISSTTYLGVRNHPSFAMFSNLVVEGGVSNHWLIRHHPVSSGWMASDQYNAHHAIEILKTDLPSLRDLQINLAPLLPGHVLDAFHWANVSAEFYITPPGWSYSPTERFRPFAVPVVEVRRRIAAAILQGKDVYLKYRVFGNRTTQKPGAVRKYRRKGGKLLSGSDASLGEPLPHLRAALHRFRTFDMTYSPCRH</sequence>
<dbReference type="Proteomes" id="UP001515480">
    <property type="component" value="Unassembled WGS sequence"/>
</dbReference>
<evidence type="ECO:0000313" key="3">
    <source>
        <dbReference type="EMBL" id="KAL1528897.1"/>
    </source>
</evidence>
<keyword evidence="1" id="KW-0472">Membrane</keyword>
<feature type="transmembrane region" description="Helical" evidence="1">
    <location>
        <begin position="295"/>
        <end position="319"/>
    </location>
</feature>
<feature type="transmembrane region" description="Helical" evidence="1">
    <location>
        <begin position="254"/>
        <end position="275"/>
    </location>
</feature>
<proteinExistence type="predicted"/>
<feature type="transmembrane region" description="Helical" evidence="1">
    <location>
        <begin position="170"/>
        <end position="193"/>
    </location>
</feature>
<keyword evidence="2" id="KW-0732">Signal</keyword>
<keyword evidence="1" id="KW-0812">Transmembrane</keyword>
<gene>
    <name evidence="3" type="ORF">AB1Y20_010219</name>
</gene>
<dbReference type="EMBL" id="JBGBPQ010000002">
    <property type="protein sequence ID" value="KAL1528897.1"/>
    <property type="molecule type" value="Genomic_DNA"/>
</dbReference>
<feature type="transmembrane region" description="Helical" evidence="1">
    <location>
        <begin position="110"/>
        <end position="131"/>
    </location>
</feature>
<protein>
    <recommendedName>
        <fullName evidence="5">Mannosyltransferase</fullName>
    </recommendedName>
</protein>
<keyword evidence="4" id="KW-1185">Reference proteome</keyword>
<dbReference type="AlphaFoldDB" id="A0AB34K6I2"/>